<reference evidence="2" key="3">
    <citation type="submission" date="2024-02" db="UniProtKB">
        <authorList>
            <consortium name="WormBaseParasite"/>
        </authorList>
    </citation>
    <scope>IDENTIFICATION</scope>
    <source>
        <strain evidence="2">pt0022</strain>
    </source>
</reference>
<sequence length="117" mass="13261">MQAFCASFCMVHQAALLYGNVVYSTSLPMYPYSLLPPIQSQQSTAFVDQQAEQQYLAKMEQISANEENKIQHSSVCLYLCQNNYKSQQQLLLPPPPPSSLLLSLLSSQQHQQQQYES</sequence>
<organism evidence="1 2">
    <name type="scientific">Wuchereria bancrofti</name>
    <dbReference type="NCBI Taxonomy" id="6293"/>
    <lineage>
        <taxon>Eukaryota</taxon>
        <taxon>Metazoa</taxon>
        <taxon>Ecdysozoa</taxon>
        <taxon>Nematoda</taxon>
        <taxon>Chromadorea</taxon>
        <taxon>Rhabditida</taxon>
        <taxon>Spirurina</taxon>
        <taxon>Spiruromorpha</taxon>
        <taxon>Filarioidea</taxon>
        <taxon>Onchocercidae</taxon>
        <taxon>Wuchereria</taxon>
    </lineage>
</organism>
<name>A0AAF5Q3V3_WUCBA</name>
<reference evidence="1" key="2">
    <citation type="journal article" date="2016" name="Mol. Ecol.">
        <title>Population genomics of the filarial nematode parasite Wuchereria bancrofti from mosquitoes.</title>
        <authorList>
            <person name="Small S.T."/>
            <person name="Reimer L.J."/>
            <person name="Tisch D.J."/>
            <person name="King C.L."/>
            <person name="Christensen B.M."/>
            <person name="Siba P.M."/>
            <person name="Kazura J.W."/>
            <person name="Serre D."/>
            <person name="Zimmerman P.A."/>
        </authorList>
    </citation>
    <scope>NUCLEOTIDE SEQUENCE</scope>
    <source>
        <strain evidence="1">pt0022</strain>
    </source>
</reference>
<protein>
    <submittedName>
        <fullName evidence="2">Uncharacterized protein</fullName>
    </submittedName>
</protein>
<proteinExistence type="predicted"/>
<dbReference type="WBParaSite" id="mrna-Wban_09727">
    <property type="protein sequence ID" value="mrna-Wban_09727"/>
    <property type="gene ID" value="Wban_09727"/>
</dbReference>
<evidence type="ECO:0000313" key="2">
    <source>
        <dbReference type="WBParaSite" id="mrna-Wban_09727"/>
    </source>
</evidence>
<accession>A0AAF5Q3V3</accession>
<reference evidence="1" key="1">
    <citation type="submission" date="2015-03" db="EMBL/GenBank/DDBJ databases">
        <title>Wuchereria bancrofti Genome Sequencing Papua New Guinea Strain.</title>
        <authorList>
            <person name="Small S.T."/>
            <person name="Serre D."/>
            <person name="Zimmerman P.A."/>
        </authorList>
    </citation>
    <scope>NUCLEOTIDE SEQUENCE [LARGE SCALE GENOMIC DNA]</scope>
    <source>
        <strain evidence="1">pt0022</strain>
    </source>
</reference>
<dbReference type="Proteomes" id="UP000093561">
    <property type="component" value="Unassembled WGS sequence"/>
</dbReference>
<evidence type="ECO:0000313" key="1">
    <source>
        <dbReference type="Proteomes" id="UP000093561"/>
    </source>
</evidence>
<dbReference type="AlphaFoldDB" id="A0AAF5Q3V3"/>